<dbReference type="Pfam" id="PF13229">
    <property type="entry name" value="Beta_helix"/>
    <property type="match status" value="1"/>
</dbReference>
<dbReference type="NCBIfam" id="TIGR04183">
    <property type="entry name" value="Por_Secre_tail"/>
    <property type="match status" value="1"/>
</dbReference>
<gene>
    <name evidence="4" type="ORF">ACFL6M_06735</name>
</gene>
<protein>
    <submittedName>
        <fullName evidence="4">Right-handed parallel beta-helix repeat-containing protein</fullName>
    </submittedName>
</protein>
<keyword evidence="5" id="KW-1185">Reference proteome</keyword>
<feature type="signal peptide" evidence="1">
    <location>
        <begin position="1"/>
        <end position="25"/>
    </location>
</feature>
<feature type="chain" id="PRO_5046791059" evidence="1">
    <location>
        <begin position="26"/>
        <end position="483"/>
    </location>
</feature>
<dbReference type="Pfam" id="PF13860">
    <property type="entry name" value="FlgD_ig"/>
    <property type="match status" value="1"/>
</dbReference>
<evidence type="ECO:0000259" key="3">
    <source>
        <dbReference type="Pfam" id="PF13860"/>
    </source>
</evidence>
<dbReference type="Gene3D" id="2.60.40.4070">
    <property type="match status" value="1"/>
</dbReference>
<dbReference type="InterPro" id="IPR025965">
    <property type="entry name" value="FlgD/Vpr_Ig-like"/>
</dbReference>
<organism evidence="4 5">
    <name type="scientific">Eiseniibacteriota bacterium</name>
    <dbReference type="NCBI Taxonomy" id="2212470"/>
    <lineage>
        <taxon>Bacteria</taxon>
        <taxon>Candidatus Eiseniibacteriota</taxon>
    </lineage>
</organism>
<proteinExistence type="predicted"/>
<evidence type="ECO:0000256" key="1">
    <source>
        <dbReference type="SAM" id="SignalP"/>
    </source>
</evidence>
<dbReference type="Proteomes" id="UP001593833">
    <property type="component" value="Unassembled WGS sequence"/>
</dbReference>
<evidence type="ECO:0000313" key="5">
    <source>
        <dbReference type="Proteomes" id="UP001593833"/>
    </source>
</evidence>
<dbReference type="SUPFAM" id="SSF51126">
    <property type="entry name" value="Pectin lyase-like"/>
    <property type="match status" value="1"/>
</dbReference>
<reference evidence="4 5" key="1">
    <citation type="submission" date="2024-09" db="EMBL/GenBank/DDBJ databases">
        <authorList>
            <person name="D'Angelo T."/>
        </authorList>
    </citation>
    <scope>NUCLEOTIDE SEQUENCE [LARGE SCALE GENOMIC DNA]</scope>
    <source>
        <strain evidence="4">SAG AM-320-E07</strain>
    </source>
</reference>
<sequence length="483" mass="49487">MRPARILTVRLVIAPVLITALAASASATVHVVNPEGTGDYPTIQAAISAAANGDTVALTNGTFTGPGNKNIDYLGKAIIAKSISGHPEVCLIDCEASYASPHRGFHFHSAEGPQSVLEGVTIKNANLSGIGVYENGGAIRCAGTSAPTLRNCIFMNNAACLGAGAFCADSSAPTLQYCTFSGNYAHGEDLVGGGSGGGLGCLDDSSPVVTECIFSDNRAYSGGGVYLGNDSHAELTGCTLIRNQGSYYGGGIGTADYSTLTVTGCTLVGNIAHGFGSGLACWSNTQAPIENTIVAFGCCVNAIVGGAQLSCCNVYGNSGGDWVGDIAGQYGINGNFSADPCFCDMPNDDYHLWNYSPCAQVGCGLIGALPVACTDPQGLGDHSDDPGAGSRFILDIAPNPFESSTTMSFSIPSQLAASPIHLDIYDATGRLIRNLVNATLPAGSHDISWNGTDQAGKAMKSGVYVYKLCVGSKSEAGRLLLIR</sequence>
<dbReference type="SMART" id="SM00710">
    <property type="entry name" value="PbH1"/>
    <property type="match status" value="7"/>
</dbReference>
<dbReference type="EMBL" id="JBHPKH010000111">
    <property type="protein sequence ID" value="MFC1573278.1"/>
    <property type="molecule type" value="Genomic_DNA"/>
</dbReference>
<comment type="caution">
    <text evidence="4">The sequence shown here is derived from an EMBL/GenBank/DDBJ whole genome shotgun (WGS) entry which is preliminary data.</text>
</comment>
<accession>A0ABV6YLT0</accession>
<name>A0ABV6YLT0_UNCEI</name>
<dbReference type="InterPro" id="IPR012334">
    <property type="entry name" value="Pectin_lyas_fold"/>
</dbReference>
<evidence type="ECO:0000313" key="4">
    <source>
        <dbReference type="EMBL" id="MFC1573278.1"/>
    </source>
</evidence>
<dbReference type="InterPro" id="IPR039448">
    <property type="entry name" value="Beta_helix"/>
</dbReference>
<keyword evidence="1" id="KW-0732">Signal</keyword>
<feature type="domain" description="FlgD/Vpr Ig-like" evidence="3">
    <location>
        <begin position="404"/>
        <end position="467"/>
    </location>
</feature>
<dbReference type="InterPro" id="IPR006626">
    <property type="entry name" value="PbH1"/>
</dbReference>
<evidence type="ECO:0000259" key="2">
    <source>
        <dbReference type="Pfam" id="PF13229"/>
    </source>
</evidence>
<feature type="domain" description="Right handed beta helix" evidence="2">
    <location>
        <begin position="87"/>
        <end position="195"/>
    </location>
</feature>
<dbReference type="Gene3D" id="2.160.20.10">
    <property type="entry name" value="Single-stranded right-handed beta-helix, Pectin lyase-like"/>
    <property type="match status" value="1"/>
</dbReference>
<dbReference type="InterPro" id="IPR026444">
    <property type="entry name" value="Secre_tail"/>
</dbReference>
<dbReference type="InterPro" id="IPR011050">
    <property type="entry name" value="Pectin_lyase_fold/virulence"/>
</dbReference>